<keyword evidence="3" id="KW-0675">Receptor</keyword>
<feature type="compositionally biased region" description="Basic and acidic residues" evidence="4">
    <location>
        <begin position="183"/>
        <end position="196"/>
    </location>
</feature>
<dbReference type="Proteomes" id="UP000784294">
    <property type="component" value="Unassembled WGS sequence"/>
</dbReference>
<accession>A0A3S5AWS4</accession>
<feature type="compositionally biased region" description="Acidic residues" evidence="4">
    <location>
        <begin position="153"/>
        <end position="182"/>
    </location>
</feature>
<name>A0A3S5AWS4_9PLAT</name>
<sequence>MSARSRHLIESARDQTYAGLEAYCAQVWPHTPHGRMGRLLLRLPALRRLSHCLRLRLPLPAPGDTTRRDDAGKKRVVQPQDSRHPAPLETGIPAAPQQQTLLQGSTLGDRLHAAVLAYLTQVFLKLDDAATGNSFSEKTSDKDDESQLVEEAYDNGDQSEDETDESVCTEENEGHSDEEDEERTNIDDNSNFDKKRPGASYETKVGIANITRPIKAWKSLDQLCETHIKQEDVGWSLNKKMAEMTADHILSDGLFVDPTHNKFDVVPTSTSNGTRGVIAGSKKTGVADSNFVSSSAAIIEESEDREDDKRHKAGMGDDLACLLSDSEACGDMPQVTEVSPQVVATPSVVNTPLATVDDSAGGITSLSSSSSSVPSSHASLHSISTSSSSSSSSSCTSSSSSSLPTPPHHLASPGLLTPGDARSETPDCPSPLPSPPPSLLSPIHTTNVATTTVSSATGSTTNLQQQQQQHLLFSTSHLPTSYIG</sequence>
<keyword evidence="1" id="KW-0805">Transcription regulation</keyword>
<dbReference type="AlphaFoldDB" id="A0A3S5AWS4"/>
<feature type="region of interest" description="Disordered" evidence="4">
    <location>
        <begin position="362"/>
        <end position="443"/>
    </location>
</feature>
<reference evidence="5" key="1">
    <citation type="submission" date="2018-11" db="EMBL/GenBank/DDBJ databases">
        <authorList>
            <consortium name="Pathogen Informatics"/>
        </authorList>
    </citation>
    <scope>NUCLEOTIDE SEQUENCE</scope>
</reference>
<evidence type="ECO:0000256" key="3">
    <source>
        <dbReference type="ARBA" id="ARBA00023170"/>
    </source>
</evidence>
<gene>
    <name evidence="5" type="ORF">PXEA_LOCUS27575</name>
</gene>
<organism evidence="5 6">
    <name type="scientific">Protopolystoma xenopodis</name>
    <dbReference type="NCBI Taxonomy" id="117903"/>
    <lineage>
        <taxon>Eukaryota</taxon>
        <taxon>Metazoa</taxon>
        <taxon>Spiralia</taxon>
        <taxon>Lophotrochozoa</taxon>
        <taxon>Platyhelminthes</taxon>
        <taxon>Monogenea</taxon>
        <taxon>Polyopisthocotylea</taxon>
        <taxon>Polystomatidea</taxon>
        <taxon>Polystomatidae</taxon>
        <taxon>Protopolystoma</taxon>
    </lineage>
</organism>
<dbReference type="SUPFAM" id="SSF48508">
    <property type="entry name" value="Nuclear receptor ligand-binding domain"/>
    <property type="match status" value="1"/>
</dbReference>
<evidence type="ECO:0000313" key="6">
    <source>
        <dbReference type="Proteomes" id="UP000784294"/>
    </source>
</evidence>
<evidence type="ECO:0000313" key="5">
    <source>
        <dbReference type="EMBL" id="VEL34135.1"/>
    </source>
</evidence>
<feature type="region of interest" description="Disordered" evidence="4">
    <location>
        <begin position="58"/>
        <end position="94"/>
    </location>
</feature>
<dbReference type="EMBL" id="CAAALY010247046">
    <property type="protein sequence ID" value="VEL34135.1"/>
    <property type="molecule type" value="Genomic_DNA"/>
</dbReference>
<keyword evidence="2" id="KW-0804">Transcription</keyword>
<protein>
    <submittedName>
        <fullName evidence="5">Uncharacterized protein</fullName>
    </submittedName>
</protein>
<proteinExistence type="predicted"/>
<evidence type="ECO:0000256" key="4">
    <source>
        <dbReference type="SAM" id="MobiDB-lite"/>
    </source>
</evidence>
<feature type="region of interest" description="Disordered" evidence="4">
    <location>
        <begin position="153"/>
        <end position="198"/>
    </location>
</feature>
<dbReference type="InterPro" id="IPR035500">
    <property type="entry name" value="NHR-like_dom_sf"/>
</dbReference>
<keyword evidence="6" id="KW-1185">Reference proteome</keyword>
<feature type="compositionally biased region" description="Low complexity" evidence="4">
    <location>
        <begin position="364"/>
        <end position="412"/>
    </location>
</feature>
<evidence type="ECO:0000256" key="2">
    <source>
        <dbReference type="ARBA" id="ARBA00023163"/>
    </source>
</evidence>
<evidence type="ECO:0000256" key="1">
    <source>
        <dbReference type="ARBA" id="ARBA00023015"/>
    </source>
</evidence>
<comment type="caution">
    <text evidence="5">The sequence shown here is derived from an EMBL/GenBank/DDBJ whole genome shotgun (WGS) entry which is preliminary data.</text>
</comment>
<dbReference type="Gene3D" id="1.10.565.10">
    <property type="entry name" value="Retinoid X Receptor"/>
    <property type="match status" value="1"/>
</dbReference>
<feature type="compositionally biased region" description="Pro residues" evidence="4">
    <location>
        <begin position="428"/>
        <end position="439"/>
    </location>
</feature>